<feature type="compositionally biased region" description="Low complexity" evidence="1">
    <location>
        <begin position="127"/>
        <end position="139"/>
    </location>
</feature>
<gene>
    <name evidence="2" type="ORF">EW146_g9621</name>
</gene>
<evidence type="ECO:0000313" key="3">
    <source>
        <dbReference type="Proteomes" id="UP000310158"/>
    </source>
</evidence>
<proteinExistence type="predicted"/>
<accession>A0A4S4L4X3</accession>
<dbReference type="Proteomes" id="UP000310158">
    <property type="component" value="Unassembled WGS sequence"/>
</dbReference>
<comment type="caution">
    <text evidence="2">The sequence shown here is derived from an EMBL/GenBank/DDBJ whole genome shotgun (WGS) entry which is preliminary data.</text>
</comment>
<dbReference type="AlphaFoldDB" id="A0A4S4L4X3"/>
<reference evidence="2 3" key="1">
    <citation type="submission" date="2019-02" db="EMBL/GenBank/DDBJ databases">
        <title>Genome sequencing of the rare red list fungi Bondarzewia mesenterica.</title>
        <authorList>
            <person name="Buettner E."/>
            <person name="Kellner H."/>
        </authorList>
    </citation>
    <scope>NUCLEOTIDE SEQUENCE [LARGE SCALE GENOMIC DNA]</scope>
    <source>
        <strain evidence="2 3">DSM 108281</strain>
    </source>
</reference>
<evidence type="ECO:0000313" key="2">
    <source>
        <dbReference type="EMBL" id="THH06405.1"/>
    </source>
</evidence>
<dbReference type="EMBL" id="SGPL01000883">
    <property type="protein sequence ID" value="THH06405.1"/>
    <property type="molecule type" value="Genomic_DNA"/>
</dbReference>
<feature type="region of interest" description="Disordered" evidence="1">
    <location>
        <begin position="24"/>
        <end position="174"/>
    </location>
</feature>
<evidence type="ECO:0000256" key="1">
    <source>
        <dbReference type="SAM" id="MobiDB-lite"/>
    </source>
</evidence>
<sequence length="196" mass="20942">MFSIHLGLTLGCCCIYNCGRRASDTPGQATSSRSNADQSPQRTRGTSLERDDSIPNQHHQGGTQNDRVSQPTHGALTDLHQTPLPPLKRTHRTRPHAQPCAAKTKTLKLTATPSRTSAHPAPRDRSASTSSTAVTSSAADSERSAESASSSTTTVDLVVGRKGKGKEKAMADNVDEELCNFSMPRGRAPARRGRPC</sequence>
<feature type="compositionally biased region" description="Polar residues" evidence="1">
    <location>
        <begin position="54"/>
        <end position="72"/>
    </location>
</feature>
<feature type="compositionally biased region" description="Polar residues" evidence="1">
    <location>
        <begin position="25"/>
        <end position="46"/>
    </location>
</feature>
<protein>
    <submittedName>
        <fullName evidence="2">Uncharacterized protein</fullName>
    </submittedName>
</protein>
<name>A0A4S4L4X3_9AGAM</name>
<feature type="compositionally biased region" description="Low complexity" evidence="1">
    <location>
        <begin position="101"/>
        <end position="112"/>
    </location>
</feature>
<organism evidence="2 3">
    <name type="scientific">Bondarzewia mesenterica</name>
    <dbReference type="NCBI Taxonomy" id="1095465"/>
    <lineage>
        <taxon>Eukaryota</taxon>
        <taxon>Fungi</taxon>
        <taxon>Dikarya</taxon>
        <taxon>Basidiomycota</taxon>
        <taxon>Agaricomycotina</taxon>
        <taxon>Agaricomycetes</taxon>
        <taxon>Russulales</taxon>
        <taxon>Bondarzewiaceae</taxon>
        <taxon>Bondarzewia</taxon>
    </lineage>
</organism>
<keyword evidence="3" id="KW-1185">Reference proteome</keyword>